<sequence length="526" mass="54790">MKRHVLRALALAEVRLRMRRASTMVALLAVVALCWAMIADPAGGEALLVFNKARVLYTSSALALGSATLGAVLFGLGGFYLVRGRMSEDLRSGVGGVIGATPVASGVFLAGRWLGCVAYLGALVAAFMLTMLVLHALRGEGPLEPLVYLQTYALLLLPMVFFAASCAILFDSWAPLMGKGGDLLFFLLWVAQLALMTQAGSSELPALMVFDFSGLAAAVATVQGFVSGANFAIGSSKFDPAVAPVILPSLLWSARMMALRGASGLIAILPLLPAWWLFHRYSPDRVKPGRARVRRSPLALLNAALRPLAALAAPLLGLAAHLPGVAGQVLADIALTFIIAPSALLAVLLCAGGAMLAPAAALPAVLLAGVACWGILVSDMSTRDFGADTEDLTGVVSGGVARRYLRQYAASVLLGLMFTGAVALRWSLAQPLRALAQPLRALALVSGVACLAALASLFGRCSRSARLFLSLFLFGLYVALNATRAPLLDAVGFNGAANLHSLGMYALVGALALAGGYLWNASRPQR</sequence>
<protein>
    <recommendedName>
        <fullName evidence="4">ABC transporter permease</fullName>
    </recommendedName>
</protein>
<organism evidence="2 3">
    <name type="scientific">Massilia frigida</name>
    <dbReference type="NCBI Taxonomy" id="2609281"/>
    <lineage>
        <taxon>Bacteria</taxon>
        <taxon>Pseudomonadati</taxon>
        <taxon>Pseudomonadota</taxon>
        <taxon>Betaproteobacteria</taxon>
        <taxon>Burkholderiales</taxon>
        <taxon>Oxalobacteraceae</taxon>
        <taxon>Telluria group</taxon>
        <taxon>Massilia</taxon>
    </lineage>
</organism>
<feature type="transmembrane region" description="Helical" evidence="1">
    <location>
        <begin position="60"/>
        <end position="82"/>
    </location>
</feature>
<feature type="transmembrane region" description="Helical" evidence="1">
    <location>
        <begin position="299"/>
        <end position="323"/>
    </location>
</feature>
<feature type="transmembrane region" description="Helical" evidence="1">
    <location>
        <begin position="94"/>
        <end position="111"/>
    </location>
</feature>
<evidence type="ECO:0000256" key="1">
    <source>
        <dbReference type="SAM" id="Phobius"/>
    </source>
</evidence>
<comment type="caution">
    <text evidence="2">The sequence shown here is derived from an EMBL/GenBank/DDBJ whole genome shotgun (WGS) entry which is preliminary data.</text>
</comment>
<feature type="transmembrane region" description="Helical" evidence="1">
    <location>
        <begin position="207"/>
        <end position="226"/>
    </location>
</feature>
<dbReference type="RefSeq" id="WP_167085836.1">
    <property type="nucleotide sequence ID" value="NZ_WHJG01000004.1"/>
</dbReference>
<feature type="transmembrane region" description="Helical" evidence="1">
    <location>
        <begin position="408"/>
        <end position="427"/>
    </location>
</feature>
<evidence type="ECO:0000313" key="3">
    <source>
        <dbReference type="Proteomes" id="UP000621455"/>
    </source>
</evidence>
<feature type="transmembrane region" description="Helical" evidence="1">
    <location>
        <begin position="149"/>
        <end position="170"/>
    </location>
</feature>
<evidence type="ECO:0000313" key="2">
    <source>
        <dbReference type="EMBL" id="NHZ78865.1"/>
    </source>
</evidence>
<keyword evidence="1" id="KW-0472">Membrane</keyword>
<feature type="transmembrane region" description="Helical" evidence="1">
    <location>
        <begin position="257"/>
        <end position="278"/>
    </location>
</feature>
<keyword evidence="1" id="KW-1133">Transmembrane helix</keyword>
<accession>A0ABX0NEI6</accession>
<gene>
    <name evidence="2" type="ORF">F2P44_06165</name>
</gene>
<evidence type="ECO:0008006" key="4">
    <source>
        <dbReference type="Google" id="ProtNLM"/>
    </source>
</evidence>
<dbReference type="EMBL" id="WHJG01000004">
    <property type="protein sequence ID" value="NHZ78865.1"/>
    <property type="molecule type" value="Genomic_DNA"/>
</dbReference>
<feature type="transmembrane region" description="Helical" evidence="1">
    <location>
        <begin position="343"/>
        <end position="376"/>
    </location>
</feature>
<keyword evidence="3" id="KW-1185">Reference proteome</keyword>
<dbReference type="Proteomes" id="UP000621455">
    <property type="component" value="Unassembled WGS sequence"/>
</dbReference>
<feature type="transmembrane region" description="Helical" evidence="1">
    <location>
        <begin position="439"/>
        <end position="458"/>
    </location>
</feature>
<proteinExistence type="predicted"/>
<feature type="transmembrane region" description="Helical" evidence="1">
    <location>
        <begin position="502"/>
        <end position="520"/>
    </location>
</feature>
<reference evidence="2 3" key="1">
    <citation type="submission" date="2019-10" db="EMBL/GenBank/DDBJ databases">
        <title>Taxonomy of Antarctic Massilia spp.: description of Massilia rubra sp. nov., Massilia aquatica sp. nov., Massilia mucilaginosa sp. nov., Massilia frigida sp. nov. isolated from streams, lakes and regoliths.</title>
        <authorList>
            <person name="Holochova P."/>
            <person name="Sedlacek I."/>
            <person name="Kralova S."/>
            <person name="Maslanova I."/>
            <person name="Busse H.-J."/>
            <person name="Stankova E."/>
            <person name="Vrbovska V."/>
            <person name="Kovarovic V."/>
            <person name="Bartak M."/>
            <person name="Svec P."/>
            <person name="Pantucek R."/>
        </authorList>
    </citation>
    <scope>NUCLEOTIDE SEQUENCE [LARGE SCALE GENOMIC DNA]</scope>
    <source>
        <strain evidence="2 3">CCM 8695</strain>
    </source>
</reference>
<keyword evidence="1" id="KW-0812">Transmembrane</keyword>
<feature type="transmembrane region" description="Helical" evidence="1">
    <location>
        <begin position="176"/>
        <end position="195"/>
    </location>
</feature>
<feature type="transmembrane region" description="Helical" evidence="1">
    <location>
        <begin position="465"/>
        <end position="482"/>
    </location>
</feature>
<feature type="transmembrane region" description="Helical" evidence="1">
    <location>
        <begin position="117"/>
        <end position="137"/>
    </location>
</feature>
<name>A0ABX0NEI6_9BURK</name>